<dbReference type="Pfam" id="PF00108">
    <property type="entry name" value="Thiolase_N"/>
    <property type="match status" value="1"/>
</dbReference>
<evidence type="ECO:0000256" key="6">
    <source>
        <dbReference type="ARBA" id="ARBA00044137"/>
    </source>
</evidence>
<dbReference type="AlphaFoldDB" id="A0A413X914"/>
<dbReference type="RefSeq" id="WP_006773835.1">
    <property type="nucleotide sequence ID" value="NZ_BQNJ01000001.1"/>
</dbReference>
<evidence type="ECO:0000256" key="4">
    <source>
        <dbReference type="ARBA" id="ARBA00023315"/>
    </source>
</evidence>
<dbReference type="InterPro" id="IPR020616">
    <property type="entry name" value="Thiolase_N"/>
</dbReference>
<dbReference type="PANTHER" id="PTHR18919">
    <property type="entry name" value="ACETYL-COA C-ACYLTRANSFERASE"/>
    <property type="match status" value="1"/>
</dbReference>
<dbReference type="PANTHER" id="PTHR18919:SF107">
    <property type="entry name" value="ACETYL-COA ACETYLTRANSFERASE, CYTOSOLIC"/>
    <property type="match status" value="1"/>
</dbReference>
<evidence type="ECO:0000256" key="2">
    <source>
        <dbReference type="ARBA" id="ARBA00012705"/>
    </source>
</evidence>
<evidence type="ECO:0000256" key="5">
    <source>
        <dbReference type="ARBA" id="ARBA00030755"/>
    </source>
</evidence>
<dbReference type="InterPro" id="IPR016039">
    <property type="entry name" value="Thiolase-like"/>
</dbReference>
<dbReference type="NCBIfam" id="TIGR01930">
    <property type="entry name" value="AcCoA-C-Actrans"/>
    <property type="match status" value="1"/>
</dbReference>
<comment type="caution">
    <text evidence="9">The sequence shown here is derived from an EMBL/GenBank/DDBJ whole genome shotgun (WGS) entry which is preliminary data.</text>
</comment>
<comment type="similarity">
    <text evidence="1 8">Belongs to the thiolase-like superfamily. Thiolase family.</text>
</comment>
<dbReference type="Pfam" id="PF02803">
    <property type="entry name" value="Thiolase_C"/>
    <property type="match status" value="1"/>
</dbReference>
<dbReference type="InterPro" id="IPR002155">
    <property type="entry name" value="Thiolase"/>
</dbReference>
<dbReference type="CDD" id="cd00751">
    <property type="entry name" value="thiolase"/>
    <property type="match status" value="1"/>
</dbReference>
<dbReference type="InterPro" id="IPR020617">
    <property type="entry name" value="Thiolase_C"/>
</dbReference>
<dbReference type="EMBL" id="BQNJ01000001">
    <property type="protein sequence ID" value="GKH01450.1"/>
    <property type="molecule type" value="Genomic_DNA"/>
</dbReference>
<name>A0A413X914_9FIRM</name>
<proteinExistence type="inferred from homology"/>
<dbReference type="PIRSF" id="PIRSF000429">
    <property type="entry name" value="Ac-CoA_Ac_transf"/>
    <property type="match status" value="1"/>
</dbReference>
<accession>A0A413X914</accession>
<organism evidence="9 10">
    <name type="scientific">Hungatella hathewayi</name>
    <dbReference type="NCBI Taxonomy" id="154046"/>
    <lineage>
        <taxon>Bacteria</taxon>
        <taxon>Bacillati</taxon>
        <taxon>Bacillota</taxon>
        <taxon>Clostridia</taxon>
        <taxon>Lachnospirales</taxon>
        <taxon>Lachnospiraceae</taxon>
        <taxon>Hungatella</taxon>
    </lineage>
</organism>
<dbReference type="Proteomes" id="UP001055091">
    <property type="component" value="Unassembled WGS sequence"/>
</dbReference>
<keyword evidence="3 8" id="KW-0808">Transferase</keyword>
<dbReference type="InterPro" id="IPR020615">
    <property type="entry name" value="Thiolase_acyl_enz_int_AS"/>
</dbReference>
<keyword evidence="4 8" id="KW-0012">Acyltransferase</keyword>
<dbReference type="FunFam" id="3.40.47.10:FF:000010">
    <property type="entry name" value="Acetyl-CoA acetyltransferase (Thiolase)"/>
    <property type="match status" value="1"/>
</dbReference>
<evidence type="ECO:0000256" key="7">
    <source>
        <dbReference type="ARBA" id="ARBA00051550"/>
    </source>
</evidence>
<dbReference type="Gene3D" id="3.40.47.10">
    <property type="match status" value="2"/>
</dbReference>
<dbReference type="InterPro" id="IPR020610">
    <property type="entry name" value="Thiolase_AS"/>
</dbReference>
<dbReference type="SUPFAM" id="SSF53901">
    <property type="entry name" value="Thiolase-like"/>
    <property type="match status" value="2"/>
</dbReference>
<dbReference type="PROSITE" id="PS00098">
    <property type="entry name" value="THIOLASE_1"/>
    <property type="match status" value="1"/>
</dbReference>
<evidence type="ECO:0000256" key="3">
    <source>
        <dbReference type="ARBA" id="ARBA00022679"/>
    </source>
</evidence>
<evidence type="ECO:0000313" key="10">
    <source>
        <dbReference type="Proteomes" id="UP001055091"/>
    </source>
</evidence>
<evidence type="ECO:0000313" key="9">
    <source>
        <dbReference type="EMBL" id="GKH01450.1"/>
    </source>
</evidence>
<comment type="catalytic activity">
    <reaction evidence="7">
        <text>2 acetyl-CoA = acetoacetyl-CoA + CoA</text>
        <dbReference type="Rhea" id="RHEA:21036"/>
        <dbReference type="ChEBI" id="CHEBI:57286"/>
        <dbReference type="ChEBI" id="CHEBI:57287"/>
        <dbReference type="ChEBI" id="CHEBI:57288"/>
        <dbReference type="EC" id="2.3.1.9"/>
    </reaction>
</comment>
<dbReference type="PROSITE" id="PS00099">
    <property type="entry name" value="THIOLASE_3"/>
    <property type="match status" value="1"/>
</dbReference>
<dbReference type="GO" id="GO:0003985">
    <property type="term" value="F:acetyl-CoA C-acetyltransferase activity"/>
    <property type="evidence" value="ECO:0007669"/>
    <property type="project" value="UniProtKB-EC"/>
</dbReference>
<evidence type="ECO:0000256" key="8">
    <source>
        <dbReference type="RuleBase" id="RU003557"/>
    </source>
</evidence>
<evidence type="ECO:0000256" key="1">
    <source>
        <dbReference type="ARBA" id="ARBA00010982"/>
    </source>
</evidence>
<dbReference type="EC" id="2.3.1.9" evidence="2"/>
<reference evidence="9" key="1">
    <citation type="submission" date="2022-01" db="EMBL/GenBank/DDBJ databases">
        <title>Novel bile acid biosynthetic pathways are enriched in the microbiome of centenarians.</title>
        <authorList>
            <person name="Sato Y."/>
            <person name="Atarashi K."/>
            <person name="Plichta R.D."/>
            <person name="Arai Y."/>
            <person name="Sasajima S."/>
            <person name="Kearney M.S."/>
            <person name="Suda W."/>
            <person name="Takeshita K."/>
            <person name="Sasaki T."/>
            <person name="Okamoto S."/>
            <person name="Skelly N.A."/>
            <person name="Okamura Y."/>
            <person name="Vlamakis H."/>
            <person name="Li Y."/>
            <person name="Tanoue T."/>
            <person name="Takei H."/>
            <person name="Nittono H."/>
            <person name="Narushima S."/>
            <person name="Irie J."/>
            <person name="Itoh H."/>
            <person name="Moriya K."/>
            <person name="Sugiura Y."/>
            <person name="Suematsu M."/>
            <person name="Moritoki N."/>
            <person name="Shibata S."/>
            <person name="Littman R.D."/>
            <person name="Fischbach A.M."/>
            <person name="Uwamino Y."/>
            <person name="Inoue T."/>
            <person name="Honda A."/>
            <person name="Hattori M."/>
            <person name="Murai T."/>
            <person name="Xavier J.R."/>
            <person name="Hirose N."/>
            <person name="Honda K."/>
        </authorList>
    </citation>
    <scope>NUCLEOTIDE SEQUENCE</scope>
    <source>
        <strain evidence="9">CE91-St55</strain>
    </source>
</reference>
<sequence length="396" mass="41877">MFQDVVVASAVRTPVGSFGGSLKDVSAIDMGAMTIKEAANRAGIPASMVEEVVMGCVGQYGYNPFLARLAGLKAGCSVESSGQTVNRLCASGLQAIVTGAMTVDHHDALICAAGGTENMSSYPYSSFTNRWGNRMGNTELKDNLTMALGEPVAGMNGKDIHIAITAENIAEKYGITRQEADAYALEGQKRAKRAIENGTFREEILPVEIRVKKETKVFDTDEHPRETSLEKLGKLRPIVKSDGVVTAGNASGINDAAAAVILMSGSQAKEMGITPLARVIDYAVAGVDPDYMGIGPVAATRKLLEKQKMELSEIGLFELNEAFATQAIACIRELGLDPEIVNVNGSGIALGHPIGATGAVISVKLLYEMKRRKVRYGIASLCIGGGQGLSVLFESM</sequence>
<protein>
    <recommendedName>
        <fullName evidence="6">Acetyl-CoA acetyltransferase</fullName>
        <ecNumber evidence="2">2.3.1.9</ecNumber>
    </recommendedName>
    <alternativeName>
        <fullName evidence="5">Acetoacetyl-CoA thiolase</fullName>
    </alternativeName>
</protein>
<dbReference type="GeneID" id="93152221"/>
<gene>
    <name evidence="9" type="ORF">CE91St55_34310</name>
</gene>